<protein>
    <submittedName>
        <fullName evidence="2">Uncharacterized protein</fullName>
    </submittedName>
</protein>
<name>A3IUK0_9CHRO</name>
<evidence type="ECO:0000313" key="2">
    <source>
        <dbReference type="EMBL" id="EAZ89887.1"/>
    </source>
</evidence>
<sequence length="135" mass="14983">MYKIFGLIFSHLNPNKTKNNPQLLVFLTNNLFQRWLKVGIVTVILLCSLAIYPIQLAHAVNSSHSETGQNNTVNQTRNSVGTENLPGGVESAILKDGKNTPQPKKSSKSKMKQLRDQLSETSPNTAPIDKKNQKN</sequence>
<organism evidence="2 3">
    <name type="scientific">Crocosphaera chwakensis CCY0110</name>
    <dbReference type="NCBI Taxonomy" id="391612"/>
    <lineage>
        <taxon>Bacteria</taxon>
        <taxon>Bacillati</taxon>
        <taxon>Cyanobacteriota</taxon>
        <taxon>Cyanophyceae</taxon>
        <taxon>Oscillatoriophycideae</taxon>
        <taxon>Chroococcales</taxon>
        <taxon>Aphanothecaceae</taxon>
        <taxon>Crocosphaera</taxon>
        <taxon>Crocosphaera chwakensis</taxon>
    </lineage>
</organism>
<evidence type="ECO:0000313" key="3">
    <source>
        <dbReference type="Proteomes" id="UP000003781"/>
    </source>
</evidence>
<keyword evidence="3" id="KW-1185">Reference proteome</keyword>
<proteinExistence type="predicted"/>
<accession>A3IUK0</accession>
<dbReference type="EMBL" id="AAXW01000035">
    <property type="protein sequence ID" value="EAZ89887.1"/>
    <property type="molecule type" value="Genomic_DNA"/>
</dbReference>
<dbReference type="RefSeq" id="WP_008277056.1">
    <property type="nucleotide sequence ID" value="NZ_AAXW01000035.1"/>
</dbReference>
<reference evidence="2 3" key="1">
    <citation type="submission" date="2007-03" db="EMBL/GenBank/DDBJ databases">
        <authorList>
            <person name="Stal L."/>
            <person name="Ferriera S."/>
            <person name="Johnson J."/>
            <person name="Kravitz S."/>
            <person name="Beeson K."/>
            <person name="Sutton G."/>
            <person name="Rogers Y.-H."/>
            <person name="Friedman R."/>
            <person name="Frazier M."/>
            <person name="Venter J.C."/>
        </authorList>
    </citation>
    <scope>NUCLEOTIDE SEQUENCE [LARGE SCALE GENOMIC DNA]</scope>
    <source>
        <strain evidence="2 3">CCY0110</strain>
    </source>
</reference>
<feature type="compositionally biased region" description="Polar residues" evidence="1">
    <location>
        <begin position="61"/>
        <end position="82"/>
    </location>
</feature>
<dbReference type="OrthoDB" id="582558at2"/>
<evidence type="ECO:0000256" key="1">
    <source>
        <dbReference type="SAM" id="MobiDB-lite"/>
    </source>
</evidence>
<comment type="caution">
    <text evidence="2">The sequence shown here is derived from an EMBL/GenBank/DDBJ whole genome shotgun (WGS) entry which is preliminary data.</text>
</comment>
<feature type="region of interest" description="Disordered" evidence="1">
    <location>
        <begin position="61"/>
        <end position="135"/>
    </location>
</feature>
<dbReference type="AlphaFoldDB" id="A3IUK0"/>
<gene>
    <name evidence="2" type="ORF">CY0110_06364</name>
</gene>
<dbReference type="Proteomes" id="UP000003781">
    <property type="component" value="Unassembled WGS sequence"/>
</dbReference>